<evidence type="ECO:0000256" key="7">
    <source>
        <dbReference type="HAMAP-Rule" id="MF_00038"/>
    </source>
</evidence>
<comment type="pathway">
    <text evidence="7">Cell wall biogenesis; peptidoglycan biosynthesis.</text>
</comment>
<feature type="transmembrane region" description="Helical" evidence="7">
    <location>
        <begin position="203"/>
        <end position="222"/>
    </location>
</feature>
<keyword evidence="7" id="KW-0573">Peptidoglycan synthesis</keyword>
<keyword evidence="5 7" id="KW-1133">Transmembrane helix</keyword>
<dbReference type="GO" id="GO:0046872">
    <property type="term" value="F:metal ion binding"/>
    <property type="evidence" value="ECO:0007669"/>
    <property type="project" value="UniProtKB-KW"/>
</dbReference>
<accession>A0A9D1TQL0</accession>
<dbReference type="GO" id="GO:0071555">
    <property type="term" value="P:cell wall organization"/>
    <property type="evidence" value="ECO:0007669"/>
    <property type="project" value="UniProtKB-KW"/>
</dbReference>
<dbReference type="Pfam" id="PF00953">
    <property type="entry name" value="Glycos_transf_4"/>
    <property type="match status" value="1"/>
</dbReference>
<comment type="catalytic activity">
    <reaction evidence="7">
        <text>UDP-N-acetyl-alpha-D-muramoyl-L-alanyl-gamma-D-glutamyl-meso-2,6-diaminopimeloyl-D-alanyl-D-alanine + di-trans,octa-cis-undecaprenyl phosphate = di-trans,octa-cis-undecaprenyl diphospho-N-acetyl-alpha-D-muramoyl-L-alanyl-D-glutamyl-meso-2,6-diaminopimeloyl-D-alanyl-D-alanine + UMP</text>
        <dbReference type="Rhea" id="RHEA:28386"/>
        <dbReference type="ChEBI" id="CHEBI:57865"/>
        <dbReference type="ChEBI" id="CHEBI:60392"/>
        <dbReference type="ChEBI" id="CHEBI:61386"/>
        <dbReference type="ChEBI" id="CHEBI:61387"/>
        <dbReference type="EC" id="2.7.8.13"/>
    </reaction>
</comment>
<keyword evidence="7" id="KW-1003">Cell membrane</keyword>
<feature type="transmembrane region" description="Helical" evidence="7">
    <location>
        <begin position="147"/>
        <end position="167"/>
    </location>
</feature>
<keyword evidence="7" id="KW-0131">Cell cycle</keyword>
<dbReference type="HAMAP" id="MF_00038">
    <property type="entry name" value="MraY"/>
    <property type="match status" value="1"/>
</dbReference>
<evidence type="ECO:0000256" key="4">
    <source>
        <dbReference type="ARBA" id="ARBA00022692"/>
    </source>
</evidence>
<keyword evidence="4 7" id="KW-0812">Transmembrane</keyword>
<dbReference type="PANTHER" id="PTHR22926">
    <property type="entry name" value="PHOSPHO-N-ACETYLMURAMOYL-PENTAPEPTIDE-TRANSFERASE"/>
    <property type="match status" value="1"/>
</dbReference>
<feature type="binding site" evidence="9">
    <location>
        <position position="166"/>
    </location>
    <ligand>
        <name>Mg(2+)</name>
        <dbReference type="ChEBI" id="CHEBI:18420"/>
    </ligand>
</feature>
<dbReference type="AlphaFoldDB" id="A0A9D1TQL0"/>
<feature type="transmembrane region" description="Helical" evidence="7">
    <location>
        <begin position="72"/>
        <end position="91"/>
    </location>
</feature>
<keyword evidence="3 7" id="KW-0808">Transferase</keyword>
<dbReference type="GO" id="GO:0005886">
    <property type="term" value="C:plasma membrane"/>
    <property type="evidence" value="ECO:0007669"/>
    <property type="project" value="UniProtKB-SubCell"/>
</dbReference>
<gene>
    <name evidence="7 10" type="primary">mraY</name>
    <name evidence="10" type="ORF">H9892_00610</name>
</gene>
<reference evidence="10" key="2">
    <citation type="submission" date="2021-04" db="EMBL/GenBank/DDBJ databases">
        <authorList>
            <person name="Gilroy R."/>
        </authorList>
    </citation>
    <scope>NUCLEOTIDE SEQUENCE</scope>
    <source>
        <strain evidence="10">12435</strain>
    </source>
</reference>
<evidence type="ECO:0000256" key="8">
    <source>
        <dbReference type="NCBIfam" id="TIGR00445"/>
    </source>
</evidence>
<sequence>MIRVAIGYVLSLALCTALMPLVISRLSRSHAGQPILGYVENHKGKSGTPTMGGCGFLIAAALPYAFLVRGDISESLVCLIVAAGYGTIGFIDDGIKVSSGENKGLSAGWKLLLQLLVACAVSAYAFFGRADGGVINLPFTDKPVDLSYFALPYYVFVFLAFTNSVNLTDGLDGLAAGVTEVFLFCFAALLFVCSSMSPTEGELNELLLILCFAGALAGFLCYNRFPAKVFMGDTGSLSLGGLLASLSVLTGRGLSAAVIGVMYVASALSVIVQVACYKLTKKRVFLMAPLHHHFERRGVHENRIVAAYTAVTSVAGVTTVALTAFFV</sequence>
<keyword evidence="7" id="KW-0133">Cell shape</keyword>
<comment type="function">
    <text evidence="7">Catalyzes the initial step of the lipid cycle reactions in the biosynthesis of the cell wall peptidoglycan: transfers peptidoglycan precursor phospho-MurNAc-pentapeptide from UDP-MurNAc-pentapeptide onto the lipid carrier undecaprenyl phosphate, yielding undecaprenyl-pyrophosphoryl-MurNAc-pentapeptide, known as lipid I.</text>
</comment>
<evidence type="ECO:0000256" key="9">
    <source>
        <dbReference type="PIRSR" id="PIRSR600715-1"/>
    </source>
</evidence>
<feature type="transmembrane region" description="Helical" evidence="7">
    <location>
        <begin position="229"/>
        <end position="248"/>
    </location>
</feature>
<dbReference type="GO" id="GO:0009252">
    <property type="term" value="P:peptidoglycan biosynthetic process"/>
    <property type="evidence" value="ECO:0007669"/>
    <property type="project" value="UniProtKB-UniRule"/>
</dbReference>
<dbReference type="GO" id="GO:0008360">
    <property type="term" value="P:regulation of cell shape"/>
    <property type="evidence" value="ECO:0007669"/>
    <property type="project" value="UniProtKB-KW"/>
</dbReference>
<organism evidence="10 11">
    <name type="scientific">Candidatus Protoclostridium stercorigallinarum</name>
    <dbReference type="NCBI Taxonomy" id="2838741"/>
    <lineage>
        <taxon>Bacteria</taxon>
        <taxon>Bacillati</taxon>
        <taxon>Bacillota</taxon>
        <taxon>Clostridia</taxon>
        <taxon>Candidatus Protoclostridium</taxon>
    </lineage>
</organism>
<reference evidence="10" key="1">
    <citation type="journal article" date="2021" name="PeerJ">
        <title>Extensive microbial diversity within the chicken gut microbiome revealed by metagenomics and culture.</title>
        <authorList>
            <person name="Gilroy R."/>
            <person name="Ravi A."/>
            <person name="Getino M."/>
            <person name="Pursley I."/>
            <person name="Horton D.L."/>
            <person name="Alikhan N.F."/>
            <person name="Baker D."/>
            <person name="Gharbi K."/>
            <person name="Hall N."/>
            <person name="Watson M."/>
            <person name="Adriaenssens E.M."/>
            <person name="Foster-Nyarko E."/>
            <person name="Jarju S."/>
            <person name="Secka A."/>
            <person name="Antonio M."/>
            <person name="Oren A."/>
            <person name="Chaudhuri R.R."/>
            <person name="La Ragione R."/>
            <person name="Hildebrand F."/>
            <person name="Pallen M.J."/>
        </authorList>
    </citation>
    <scope>NUCLEOTIDE SEQUENCE</scope>
    <source>
        <strain evidence="10">12435</strain>
    </source>
</reference>
<comment type="cofactor">
    <cofactor evidence="7 9">
        <name>Mg(2+)</name>
        <dbReference type="ChEBI" id="CHEBI:18420"/>
    </cofactor>
</comment>
<feature type="transmembrane region" description="Helical" evidence="7">
    <location>
        <begin position="111"/>
        <end position="127"/>
    </location>
</feature>
<dbReference type="PROSITE" id="PS01348">
    <property type="entry name" value="MRAY_2"/>
    <property type="match status" value="1"/>
</dbReference>
<evidence type="ECO:0000256" key="2">
    <source>
        <dbReference type="ARBA" id="ARBA00005583"/>
    </source>
</evidence>
<name>A0A9D1TQL0_9FIRM</name>
<dbReference type="InterPro" id="IPR000715">
    <property type="entry name" value="Glycosyl_transferase_4"/>
</dbReference>
<feature type="transmembrane region" description="Helical" evidence="7">
    <location>
        <begin position="254"/>
        <end position="277"/>
    </location>
</feature>
<keyword evidence="7" id="KW-0961">Cell wall biogenesis/degradation</keyword>
<dbReference type="InterPro" id="IPR018480">
    <property type="entry name" value="PNAcMuramoyl-5peptid_Trfase_CS"/>
</dbReference>
<dbReference type="InterPro" id="IPR003524">
    <property type="entry name" value="PNAcMuramoyl-5peptid_Trfase"/>
</dbReference>
<feature type="binding site" evidence="9">
    <location>
        <position position="233"/>
    </location>
    <ligand>
        <name>Mg(2+)</name>
        <dbReference type="ChEBI" id="CHEBI:18420"/>
    </ligand>
</feature>
<proteinExistence type="inferred from homology"/>
<dbReference type="PANTHER" id="PTHR22926:SF5">
    <property type="entry name" value="PHOSPHO-N-ACETYLMURAMOYL-PENTAPEPTIDE-TRANSFERASE HOMOLOG"/>
    <property type="match status" value="1"/>
</dbReference>
<feature type="transmembrane region" description="Helical" evidence="7">
    <location>
        <begin position="47"/>
        <end position="66"/>
    </location>
</feature>
<evidence type="ECO:0000256" key="5">
    <source>
        <dbReference type="ARBA" id="ARBA00022989"/>
    </source>
</evidence>
<feature type="transmembrane region" description="Helical" evidence="7">
    <location>
        <begin position="174"/>
        <end position="197"/>
    </location>
</feature>
<dbReference type="GO" id="GO:0051301">
    <property type="term" value="P:cell division"/>
    <property type="evidence" value="ECO:0007669"/>
    <property type="project" value="UniProtKB-KW"/>
</dbReference>
<evidence type="ECO:0000256" key="3">
    <source>
        <dbReference type="ARBA" id="ARBA00022679"/>
    </source>
</evidence>
<evidence type="ECO:0000313" key="10">
    <source>
        <dbReference type="EMBL" id="HIW01833.1"/>
    </source>
</evidence>
<feature type="transmembrane region" description="Helical" evidence="7">
    <location>
        <begin position="305"/>
        <end position="326"/>
    </location>
</feature>
<keyword evidence="7" id="KW-0132">Cell division</keyword>
<protein>
    <recommendedName>
        <fullName evidence="7 8">Phospho-N-acetylmuramoyl-pentapeptide-transferase</fullName>
        <ecNumber evidence="7 8">2.7.8.13</ecNumber>
    </recommendedName>
    <alternativeName>
        <fullName evidence="7">UDP-MurNAc-pentapeptide phosphotransferase</fullName>
    </alternativeName>
</protein>
<keyword evidence="7 9" id="KW-0460">Magnesium</keyword>
<evidence type="ECO:0000313" key="11">
    <source>
        <dbReference type="Proteomes" id="UP000823990"/>
    </source>
</evidence>
<dbReference type="EMBL" id="DXHS01000010">
    <property type="protein sequence ID" value="HIW01833.1"/>
    <property type="molecule type" value="Genomic_DNA"/>
</dbReference>
<comment type="similarity">
    <text evidence="2 7">Belongs to the glycosyltransferase 4 family. MraY subfamily.</text>
</comment>
<evidence type="ECO:0000256" key="6">
    <source>
        <dbReference type="ARBA" id="ARBA00023136"/>
    </source>
</evidence>
<dbReference type="EC" id="2.7.8.13" evidence="7 8"/>
<dbReference type="CDD" id="cd06852">
    <property type="entry name" value="GT_MraY"/>
    <property type="match status" value="1"/>
</dbReference>
<evidence type="ECO:0000256" key="1">
    <source>
        <dbReference type="ARBA" id="ARBA00004141"/>
    </source>
</evidence>
<dbReference type="NCBIfam" id="TIGR00445">
    <property type="entry name" value="mraY"/>
    <property type="match status" value="1"/>
</dbReference>
<dbReference type="Proteomes" id="UP000823990">
    <property type="component" value="Unassembled WGS sequence"/>
</dbReference>
<comment type="caution">
    <text evidence="10">The sequence shown here is derived from an EMBL/GenBank/DDBJ whole genome shotgun (WGS) entry which is preliminary data.</text>
</comment>
<dbReference type="GO" id="GO:0008963">
    <property type="term" value="F:phospho-N-acetylmuramoyl-pentapeptide-transferase activity"/>
    <property type="evidence" value="ECO:0007669"/>
    <property type="project" value="UniProtKB-UniRule"/>
</dbReference>
<keyword evidence="7 9" id="KW-0479">Metal-binding</keyword>
<keyword evidence="6 7" id="KW-0472">Membrane</keyword>
<feature type="transmembrane region" description="Helical" evidence="7">
    <location>
        <begin position="6"/>
        <end position="26"/>
    </location>
</feature>
<comment type="subcellular location">
    <subcellularLocation>
        <location evidence="7">Cell membrane</location>
        <topology evidence="7">Multi-pass membrane protein</topology>
    </subcellularLocation>
    <subcellularLocation>
        <location evidence="1">Membrane</location>
        <topology evidence="1">Multi-pass membrane protein</topology>
    </subcellularLocation>
</comment>